<sequence>MNCMKLRDERSSVRRKPLTILALLLAFAVVFAGLGGGLSTERADAAAGELFYDFENFNLGLLNGQNGWTNGTQGVTVTDQVYAVGGVKAVKIVDNDKTTAAGARLPFAPIVKGSVEWWARADTADRFVMLLESTSPQGSKPVEWIGFQANRTFEYYDGTTRVSSSELYETGKWYRFRVDFDAAAGKKSIAIFDGDDVLLLRKNTAFRDASATSVNLFRIATISTSLGTFYMDNVRVRDGLLAEPGVLQRMDFYPDELTLNVGQTKPTTVLGYYSNGDVRIMNDGVIGYSSQQPGVASVAANGEVSGITSGSTVVTATYGSIQARLDVSVFGAGDIPPYYNLPLRSLDGDTSIQGLQIAAPADPLWQALGQRLADGLQSRWNVQVQVVEPSRDKFRDGWSGNTIVLGSLGNNDQLMRLYGLRLSYADAIYPGDGGYQLQTVIDPFGLGGNTIVVGASDLAGAGLGVDRLLQISGALSSPTIPWQSEAKLSAQASSYLQYGGKPTAANIQTMLRSADTWLSKLQPNASSETDAASLHYVLSRIKIFGENLLLTGEPGFAQAYQKLLLGYAGYVNRYPAAAKTQLNERQNMWTDGDTIIQNWAVLEASPIFTETDRKQIVSALKLTYEANANDGYLTGASATGPRWNHQIFPALSLIAGSDYFGKYYSLPETQAWRQLGERIFIGNTSHISLDEGPDYLMHVPMTNIDYGMATGNLDFITQSLRPSADLNALMIDNLGTMAGGGDTYPFGYSNAYSWGHSQVMNAATLFYGDPLYRYLLQRTRTGPFPGQRMSDLNYPIHMYTSVKLDEATELQEEQYPKLQAFPVEQGVYDDLKDTEQTVLDVALPDAFHKMTFREGFGADDSFLSVDGFSAGTHGHQDGNAIIGYSANGRVFLTDRDYMENTPEHHNGLVVVKDGQQSKKPPLARLDWSADIGGTALSRSTVPNYNGTDWERSIVSPDGSFYLIYDSVKVKEAGSYVLKNNWQTLGAPMQLNDKFEVEQQGVTMTIESFDDTELLTQNRYGHFRKHWKADYPYPYADQETVLSEVLEESGYAAGEQIGFVNVLSSRKDGDPKLNVRRMNETTLEIKRQGKTWYASEAPLDTSDFSSNGKFHLLGEGRLLAAEATQVRIGSQTLQFAEPVMFAMNTASGQWEAYSLRKDRIRYAASGEQVREGALESATAPWNRQMEQRLERAIKAKEHPHPWSKPQRASGEDDVADGGLLASRDDDRQDHENRSGKPRDWERVYRFAEQTTDSVWGDLDGDGQEELVLGGVNGKVQAVDEQGGVRWTFAAAGRVNEVTVQTLNGSPVVFVATENWYVYALNAQGQELWRYVFPSDSTHRGSRGNLLGITNVRVAYVNGADQPPWVMVGTQYRYIYGLDAAGALKYEELLYYYGIEDMEFADFDGDGKDEGMIGLEYAYYAYWNEKQITRGGSGGGPGWKVATVISHPSFGAAPVLAFGTKQNEVRLVGYDTKLRELWKRNMGGEVNDIRYGDYNGDGVPELLAGSDGFQFYALNPDGSVRFRAALPDRVLQVDGSNKDGVASYWAAADHGLLVKLNDQGEVERKTRFAGPIAALKSGETQARPWVVLENGDVYRYRR</sequence>
<feature type="compositionally biased region" description="Basic and acidic residues" evidence="1">
    <location>
        <begin position="1221"/>
        <end position="1235"/>
    </location>
</feature>
<evidence type="ECO:0000259" key="3">
    <source>
        <dbReference type="Pfam" id="PF25292"/>
    </source>
</evidence>
<dbReference type="InterPro" id="IPR008964">
    <property type="entry name" value="Invasin/intimin_cell_adhesion"/>
</dbReference>
<evidence type="ECO:0000256" key="1">
    <source>
        <dbReference type="SAM" id="MobiDB-lite"/>
    </source>
</evidence>
<gene>
    <name evidence="4" type="ORF">D7M11_15125</name>
</gene>
<dbReference type="SUPFAM" id="SSF69318">
    <property type="entry name" value="Integrin alpha N-terminal domain"/>
    <property type="match status" value="1"/>
</dbReference>
<dbReference type="InterPro" id="IPR003343">
    <property type="entry name" value="Big_2"/>
</dbReference>
<feature type="region of interest" description="Disordered" evidence="1">
    <location>
        <begin position="1195"/>
        <end position="1235"/>
    </location>
</feature>
<protein>
    <submittedName>
        <fullName evidence="4">Uncharacterized protein</fullName>
    </submittedName>
</protein>
<dbReference type="InterPro" id="IPR028994">
    <property type="entry name" value="Integrin_alpha_N"/>
</dbReference>
<dbReference type="Proteomes" id="UP000282311">
    <property type="component" value="Unassembled WGS sequence"/>
</dbReference>
<dbReference type="InterPro" id="IPR008929">
    <property type="entry name" value="Chondroitin_lyas"/>
</dbReference>
<dbReference type="InterPro" id="IPR057420">
    <property type="entry name" value="Beta-prop_CGLA"/>
</dbReference>
<name>A0A3B0CGR2_9BACL</name>
<dbReference type="Gene3D" id="2.60.40.1080">
    <property type="match status" value="1"/>
</dbReference>
<feature type="domain" description="BIG2" evidence="2">
    <location>
        <begin position="249"/>
        <end position="320"/>
    </location>
</feature>
<dbReference type="Gene3D" id="1.50.10.100">
    <property type="entry name" value="Chondroitin AC/alginate lyase"/>
    <property type="match status" value="1"/>
</dbReference>
<proteinExistence type="predicted"/>
<dbReference type="Pfam" id="PF02368">
    <property type="entry name" value="Big_2"/>
    <property type="match status" value="1"/>
</dbReference>
<dbReference type="Pfam" id="PF25292">
    <property type="entry name" value="Beta-prop_CGLA"/>
    <property type="match status" value="1"/>
</dbReference>
<dbReference type="SUPFAM" id="SSF49373">
    <property type="entry name" value="Invasin/intimin cell-adhesion fragments"/>
    <property type="match status" value="1"/>
</dbReference>
<feature type="domain" description="Lambda-carrageenase beta-propeller" evidence="3">
    <location>
        <begin position="1254"/>
        <end position="1325"/>
    </location>
</feature>
<organism evidence="4 5">
    <name type="scientific">Paenibacillus ginsengarvi</name>
    <dbReference type="NCBI Taxonomy" id="400777"/>
    <lineage>
        <taxon>Bacteria</taxon>
        <taxon>Bacillati</taxon>
        <taxon>Bacillota</taxon>
        <taxon>Bacilli</taxon>
        <taxon>Bacillales</taxon>
        <taxon>Paenibacillaceae</taxon>
        <taxon>Paenibacillus</taxon>
    </lineage>
</organism>
<comment type="caution">
    <text evidence="4">The sequence shown here is derived from an EMBL/GenBank/DDBJ whole genome shotgun (WGS) entry which is preliminary data.</text>
</comment>
<dbReference type="Gene3D" id="2.70.98.70">
    <property type="match status" value="1"/>
</dbReference>
<keyword evidence="5" id="KW-1185">Reference proteome</keyword>
<dbReference type="EMBL" id="RBAH01000010">
    <property type="protein sequence ID" value="RKN83914.1"/>
    <property type="molecule type" value="Genomic_DNA"/>
</dbReference>
<evidence type="ECO:0000313" key="5">
    <source>
        <dbReference type="Proteomes" id="UP000282311"/>
    </source>
</evidence>
<evidence type="ECO:0000313" key="4">
    <source>
        <dbReference type="EMBL" id="RKN83914.1"/>
    </source>
</evidence>
<reference evidence="4 5" key="1">
    <citation type="journal article" date="2007" name="Int. J. Syst. Evol. Microbiol.">
        <title>Paenibacillus ginsengarvi sp. nov., isolated from soil from ginseng cultivation.</title>
        <authorList>
            <person name="Yoon M.H."/>
            <person name="Ten L.N."/>
            <person name="Im W.T."/>
        </authorList>
    </citation>
    <scope>NUCLEOTIDE SEQUENCE [LARGE SCALE GENOMIC DNA]</scope>
    <source>
        <strain evidence="4 5">KCTC 13059</strain>
    </source>
</reference>
<evidence type="ECO:0000259" key="2">
    <source>
        <dbReference type="Pfam" id="PF02368"/>
    </source>
</evidence>
<accession>A0A3B0CGR2</accession>
<dbReference type="Gene3D" id="2.40.10.480">
    <property type="match status" value="1"/>
</dbReference>